<dbReference type="GO" id="GO:0016020">
    <property type="term" value="C:membrane"/>
    <property type="evidence" value="ECO:0007669"/>
    <property type="project" value="UniProtKB-SubCell"/>
</dbReference>
<keyword evidence="5 7" id="KW-1133">Transmembrane helix</keyword>
<evidence type="ECO:0000256" key="1">
    <source>
        <dbReference type="ARBA" id="ARBA00004141"/>
    </source>
</evidence>
<dbReference type="Proteomes" id="UP001607302">
    <property type="component" value="Unassembled WGS sequence"/>
</dbReference>
<dbReference type="PANTHER" id="PTHR11958:SF99">
    <property type="entry name" value="SODIUM-DEPENDENT EXCITATORY AMINO ACID TRANSPORTER GLT-6-RELATED"/>
    <property type="match status" value="1"/>
</dbReference>
<feature type="compositionally biased region" description="Basic and acidic residues" evidence="8">
    <location>
        <begin position="32"/>
        <end position="41"/>
    </location>
</feature>
<keyword evidence="3 7" id="KW-0813">Transport</keyword>
<dbReference type="InterPro" id="IPR001991">
    <property type="entry name" value="Na-dicarboxylate_symporter"/>
</dbReference>
<feature type="transmembrane region" description="Helical" evidence="7">
    <location>
        <begin position="168"/>
        <end position="188"/>
    </location>
</feature>
<dbReference type="GO" id="GO:0015293">
    <property type="term" value="F:symporter activity"/>
    <property type="evidence" value="ECO:0007669"/>
    <property type="project" value="UniProtKB-UniRule"/>
</dbReference>
<feature type="transmembrane region" description="Helical" evidence="7">
    <location>
        <begin position="68"/>
        <end position="89"/>
    </location>
</feature>
<evidence type="ECO:0000256" key="5">
    <source>
        <dbReference type="ARBA" id="ARBA00022989"/>
    </source>
</evidence>
<evidence type="ECO:0000256" key="7">
    <source>
        <dbReference type="RuleBase" id="RU361216"/>
    </source>
</evidence>
<evidence type="ECO:0000256" key="8">
    <source>
        <dbReference type="SAM" id="MobiDB-lite"/>
    </source>
</evidence>
<dbReference type="Pfam" id="PF00375">
    <property type="entry name" value="SDF"/>
    <property type="match status" value="2"/>
</dbReference>
<evidence type="ECO:0000256" key="3">
    <source>
        <dbReference type="ARBA" id="ARBA00022448"/>
    </source>
</evidence>
<organism evidence="9 10">
    <name type="scientific">Vespula squamosa</name>
    <name type="common">Southern yellow jacket</name>
    <name type="synonym">Wasp</name>
    <dbReference type="NCBI Taxonomy" id="30214"/>
    <lineage>
        <taxon>Eukaryota</taxon>
        <taxon>Metazoa</taxon>
        <taxon>Ecdysozoa</taxon>
        <taxon>Arthropoda</taxon>
        <taxon>Hexapoda</taxon>
        <taxon>Insecta</taxon>
        <taxon>Pterygota</taxon>
        <taxon>Neoptera</taxon>
        <taxon>Endopterygota</taxon>
        <taxon>Hymenoptera</taxon>
        <taxon>Apocrita</taxon>
        <taxon>Aculeata</taxon>
        <taxon>Vespoidea</taxon>
        <taxon>Vespidae</taxon>
        <taxon>Vespinae</taxon>
        <taxon>Vespula</taxon>
    </lineage>
</organism>
<dbReference type="SUPFAM" id="SSF118215">
    <property type="entry name" value="Proton glutamate symport protein"/>
    <property type="match status" value="2"/>
</dbReference>
<dbReference type="Gene3D" id="1.10.3860.10">
    <property type="entry name" value="Sodium:dicarboxylate symporter"/>
    <property type="match status" value="1"/>
</dbReference>
<dbReference type="InterPro" id="IPR050746">
    <property type="entry name" value="DAACS"/>
</dbReference>
<keyword evidence="10" id="KW-1185">Reference proteome</keyword>
<evidence type="ECO:0000313" key="9">
    <source>
        <dbReference type="EMBL" id="KAL2717261.1"/>
    </source>
</evidence>
<keyword evidence="7" id="KW-0769">Symport</keyword>
<sequence>MSLRQRLSGIVAVLRGSPMPPVKEGHTSATEQIEKMPSESKVESKKRVEVTPLDRLQAVVDWMDKNMLLILTIAAVLIGLGLGFLGRLLDLSPQSIMLITFPGEILMRLLKMFILPLVTSSLITGNYRSPRNRENFEKNLFGRNVFILIAMAQLDVRSSGRIGFRTLTYYAVTTILAAIVGITLVLTIHPGDPKIKNIIITPSMEETKFSTLDALLDIVRNMIPENLVQACFQQVQTSYIKKKVIIIGNMNQSDHVLEPILVYKDGMNVMGLIIFCITFGIIAGQLGSKGKLMVDFFIVLNEIVMKFVGIIIIWFAPFGIMCLIAGKIMSIVNLAATAQMLGLFMITVLLGLSIHGIVTLPTIFWLLTRKNPAVFFRGMMQAWITALGTASSAVTLPITFKCVEENNKIDPRITRFVLSVGATVNMDGTALYEAVSAIFIAQINALPLGIAEVITVSLTATLASIGAASIPSAALISMLLISTTLGLPTDDISLLLAIDWILDRIRTSVNVLGDGYGAGIVYHLSKTELEKMDEERRLQELETGSLLKDTSDKCQEEIVSDDQQISETKI</sequence>
<feature type="transmembrane region" description="Helical" evidence="7">
    <location>
        <begin position="380"/>
        <end position="400"/>
    </location>
</feature>
<feature type="transmembrane region" description="Helical" evidence="7">
    <location>
        <begin position="140"/>
        <end position="156"/>
    </location>
</feature>
<reference evidence="9 10" key="1">
    <citation type="journal article" date="2024" name="Ann. Entomol. Soc. Am.">
        <title>Genomic analyses of the southern and eastern yellowjacket wasps (Hymenoptera: Vespidae) reveal evolutionary signatures of social life.</title>
        <authorList>
            <person name="Catto M.A."/>
            <person name="Caine P.B."/>
            <person name="Orr S.E."/>
            <person name="Hunt B.G."/>
            <person name="Goodisman M.A.D."/>
        </authorList>
    </citation>
    <scope>NUCLEOTIDE SEQUENCE [LARGE SCALE GENOMIC DNA]</scope>
    <source>
        <strain evidence="9">233</strain>
        <tissue evidence="9">Head and thorax</tissue>
    </source>
</reference>
<feature type="transmembrane region" description="Helical" evidence="7">
    <location>
        <begin position="109"/>
        <end position="128"/>
    </location>
</feature>
<name>A0ABD2AA28_VESSQ</name>
<gene>
    <name evidence="9" type="ORF">V1478_012961</name>
</gene>
<dbReference type="PRINTS" id="PR00173">
    <property type="entry name" value="EDTRNSPORT"/>
</dbReference>
<dbReference type="AlphaFoldDB" id="A0ABD2AA28"/>
<dbReference type="EMBL" id="JAUDFV010000153">
    <property type="protein sequence ID" value="KAL2717261.1"/>
    <property type="molecule type" value="Genomic_DNA"/>
</dbReference>
<feature type="transmembrane region" description="Helical" evidence="7">
    <location>
        <begin position="307"/>
        <end position="329"/>
    </location>
</feature>
<feature type="region of interest" description="Disordered" evidence="8">
    <location>
        <begin position="19"/>
        <end position="41"/>
    </location>
</feature>
<dbReference type="InterPro" id="IPR036458">
    <property type="entry name" value="Na:dicarbo_symporter_sf"/>
</dbReference>
<proteinExistence type="inferred from homology"/>
<evidence type="ECO:0000256" key="2">
    <source>
        <dbReference type="ARBA" id="ARBA00006148"/>
    </source>
</evidence>
<dbReference type="PANTHER" id="PTHR11958">
    <property type="entry name" value="SODIUM/DICARBOXYLATE SYMPORTER-RELATED"/>
    <property type="match status" value="1"/>
</dbReference>
<evidence type="ECO:0000256" key="6">
    <source>
        <dbReference type="ARBA" id="ARBA00023136"/>
    </source>
</evidence>
<protein>
    <recommendedName>
        <fullName evidence="7">Amino acid transporter</fullName>
    </recommendedName>
</protein>
<evidence type="ECO:0000313" key="10">
    <source>
        <dbReference type="Proteomes" id="UP001607302"/>
    </source>
</evidence>
<feature type="transmembrane region" description="Helical" evidence="7">
    <location>
        <begin position="269"/>
        <end position="287"/>
    </location>
</feature>
<accession>A0ABD2AA28</accession>
<evidence type="ECO:0000256" key="4">
    <source>
        <dbReference type="ARBA" id="ARBA00022692"/>
    </source>
</evidence>
<keyword evidence="6 7" id="KW-0472">Membrane</keyword>
<feature type="transmembrane region" description="Helical" evidence="7">
    <location>
        <begin position="341"/>
        <end position="368"/>
    </location>
</feature>
<comment type="similarity">
    <text evidence="2 7">Belongs to the dicarboxylate/amino acid:cation symporter (DAACS) (TC 2.A.23) family.</text>
</comment>
<comment type="caution">
    <text evidence="9">The sequence shown here is derived from an EMBL/GenBank/DDBJ whole genome shotgun (WGS) entry which is preliminary data.</text>
</comment>
<comment type="subcellular location">
    <subcellularLocation>
        <location evidence="1 7">Membrane</location>
        <topology evidence="1 7">Multi-pass membrane protein</topology>
    </subcellularLocation>
</comment>
<keyword evidence="4 7" id="KW-0812">Transmembrane</keyword>